<dbReference type="EC" id="3.1.26.4" evidence="2"/>
<sequence>MRLSVTGDKRGVGPLSGMDGGHADRGCHELPEVPRHHRAGDWLVVWARDELARSTMAYG</sequence>
<evidence type="ECO:0000256" key="1">
    <source>
        <dbReference type="SAM" id="MobiDB-lite"/>
    </source>
</evidence>
<gene>
    <name evidence="2" type="primary">rnhA</name>
    <name evidence="2" type="ORF">HMPREF9153_0315</name>
</gene>
<proteinExistence type="predicted"/>
<dbReference type="Proteomes" id="UP000005332">
    <property type="component" value="Unassembled WGS sequence"/>
</dbReference>
<dbReference type="GO" id="GO:0004523">
    <property type="term" value="F:RNA-DNA hybrid ribonuclease activity"/>
    <property type="evidence" value="ECO:0007669"/>
    <property type="project" value="UniProtKB-EC"/>
</dbReference>
<feature type="region of interest" description="Disordered" evidence="1">
    <location>
        <begin position="1"/>
        <end position="29"/>
    </location>
</feature>
<comment type="caution">
    <text evidence="2">The sequence shown here is derived from an EMBL/GenBank/DDBJ whole genome shotgun (WGS) entry which is preliminary data.</text>
</comment>
<evidence type="ECO:0000313" key="2">
    <source>
        <dbReference type="EMBL" id="EGY78746.1"/>
    </source>
</evidence>
<dbReference type="HOGENOM" id="CLU_2956935_0_0_11"/>
<dbReference type="PATRIC" id="fig|997355.3.peg.310"/>
<reference evidence="2 3" key="1">
    <citation type="submission" date="2011-06" db="EMBL/GenBank/DDBJ databases">
        <authorList>
            <person name="Muzny D."/>
            <person name="Qin X."/>
            <person name="Deng J."/>
            <person name="Jiang H."/>
            <person name="Liu Y."/>
            <person name="Qu J."/>
            <person name="Song X.-Z."/>
            <person name="Zhang L."/>
            <person name="Thornton R."/>
            <person name="Coyle M."/>
            <person name="Francisco L."/>
            <person name="Jackson L."/>
            <person name="Javaid M."/>
            <person name="Korchina V."/>
            <person name="Kovar C."/>
            <person name="Mata R."/>
            <person name="Mathew T."/>
            <person name="Ngo R."/>
            <person name="Nguyen L."/>
            <person name="Nguyen N."/>
            <person name="Okwuonu G."/>
            <person name="Ongeri F."/>
            <person name="Pham C."/>
            <person name="Simmons D."/>
            <person name="Wilczek-Boney K."/>
            <person name="Hale W."/>
            <person name="Jakkamsetti A."/>
            <person name="Pham P."/>
            <person name="Ruth R."/>
            <person name="San Lucas F."/>
            <person name="Warren J."/>
            <person name="Zhang J."/>
            <person name="Zhao Z."/>
            <person name="Zhou C."/>
            <person name="Zhu D."/>
            <person name="Lee S."/>
            <person name="Bess C."/>
            <person name="Blankenburg K."/>
            <person name="Forbes L."/>
            <person name="Fu Q."/>
            <person name="Gubbala S."/>
            <person name="Hirani K."/>
            <person name="Jayaseelan J.C."/>
            <person name="Lara F."/>
            <person name="Munidasa M."/>
            <person name="Palculict T."/>
            <person name="Patil S."/>
            <person name="Pu L.-L."/>
            <person name="Saada N."/>
            <person name="Tang L."/>
            <person name="Weissenberger G."/>
            <person name="Zhu Y."/>
            <person name="Hemphill L."/>
            <person name="Shang Y."/>
            <person name="Youmans B."/>
            <person name="Ayvaz T."/>
            <person name="Ross M."/>
            <person name="Santibanez J."/>
            <person name="Aqrawi P."/>
            <person name="Gross S."/>
            <person name="Joshi V."/>
            <person name="Fowler G."/>
            <person name="Nazareth L."/>
            <person name="Reid J."/>
            <person name="Worley K."/>
            <person name="Petrosino J."/>
            <person name="Highlander S."/>
            <person name="Gibbs R."/>
        </authorList>
    </citation>
    <scope>NUCLEOTIDE SEQUENCE [LARGE SCALE GENOMIC DNA]</scope>
    <source>
        <strain evidence="2 3">ATCC 25577</strain>
    </source>
</reference>
<name>G4CUV8_9ACTN</name>
<protein>
    <submittedName>
        <fullName evidence="2">Ribonuclease H</fullName>
        <ecNumber evidence="2">3.1.26.4</ecNumber>
    </submittedName>
</protein>
<accession>G4CUV8</accession>
<keyword evidence="2" id="KW-0378">Hydrolase</keyword>
<keyword evidence="3" id="KW-1185">Reference proteome</keyword>
<dbReference type="EMBL" id="AGBA01000005">
    <property type="protein sequence ID" value="EGY78746.1"/>
    <property type="molecule type" value="Genomic_DNA"/>
</dbReference>
<evidence type="ECO:0000313" key="3">
    <source>
        <dbReference type="Proteomes" id="UP000005332"/>
    </source>
</evidence>
<dbReference type="AlphaFoldDB" id="G4CUV8"/>
<organism evidence="2 3">
    <name type="scientific">Cutibacterium avidum ATCC 25577</name>
    <dbReference type="NCBI Taxonomy" id="997355"/>
    <lineage>
        <taxon>Bacteria</taxon>
        <taxon>Bacillati</taxon>
        <taxon>Actinomycetota</taxon>
        <taxon>Actinomycetes</taxon>
        <taxon>Propionibacteriales</taxon>
        <taxon>Propionibacteriaceae</taxon>
        <taxon>Cutibacterium</taxon>
    </lineage>
</organism>